<comment type="caution">
    <text evidence="1">The sequence shown here is derived from an EMBL/GenBank/DDBJ whole genome shotgun (WGS) entry which is preliminary data.</text>
</comment>
<sequence>MGLVFFRMENLAFGRSPPLPYQWSRISTWWFDNRLLYTTARRGGVRTGARAWIEVEDTPAPQGPLEEFLTRRWGLHERILGRTYYLPDAHPAWTFRTCTLLGWDDGLIPAAGLPKPAGDPVSVLYAPGLPVCFGPPMRLAASGRPFA</sequence>
<evidence type="ECO:0000313" key="2">
    <source>
        <dbReference type="Proteomes" id="UP000034838"/>
    </source>
</evidence>
<accession>A0A1J4Q7R7</accession>
<name>A0A1J4Q7R7_9ACTN</name>
<dbReference type="AlphaFoldDB" id="A0A1J4Q7R7"/>
<evidence type="ECO:0000313" key="1">
    <source>
        <dbReference type="EMBL" id="OIK29245.1"/>
    </source>
</evidence>
<evidence type="ECO:0008006" key="3">
    <source>
        <dbReference type="Google" id="ProtNLM"/>
    </source>
</evidence>
<dbReference type="EMBL" id="LBDA02000004">
    <property type="protein sequence ID" value="OIK29245.1"/>
    <property type="molecule type" value="Genomic_DNA"/>
</dbReference>
<dbReference type="Pfam" id="PF09844">
    <property type="entry name" value="DUF2071"/>
    <property type="match status" value="1"/>
</dbReference>
<proteinExistence type="predicted"/>
<reference evidence="1" key="1">
    <citation type="submission" date="2016-10" db="EMBL/GenBank/DDBJ databases">
        <title>Genome sequence of Streptomyces malaysiense MUSC 136.</title>
        <authorList>
            <person name="Lee L.-H."/>
            <person name="Ser H.-L."/>
        </authorList>
    </citation>
    <scope>NUCLEOTIDE SEQUENCE [LARGE SCALE GENOMIC DNA]</scope>
    <source>
        <strain evidence="1">MUSC 136</strain>
    </source>
</reference>
<dbReference type="PANTHER" id="PTHR39186">
    <property type="entry name" value="DUF2071 FAMILY PROTEIN"/>
    <property type="match status" value="1"/>
</dbReference>
<gene>
    <name evidence="1" type="ORF">VT52_001970</name>
</gene>
<keyword evidence="2" id="KW-1185">Reference proteome</keyword>
<organism evidence="1 2">
    <name type="scientific">Streptomyces malaysiense</name>
    <dbReference type="NCBI Taxonomy" id="1428626"/>
    <lineage>
        <taxon>Bacteria</taxon>
        <taxon>Bacillati</taxon>
        <taxon>Actinomycetota</taxon>
        <taxon>Actinomycetes</taxon>
        <taxon>Kitasatosporales</taxon>
        <taxon>Streptomycetaceae</taxon>
        <taxon>Streptomyces</taxon>
    </lineage>
</organism>
<dbReference type="Proteomes" id="UP000034838">
    <property type="component" value="Unassembled WGS sequence"/>
</dbReference>
<dbReference type="PANTHER" id="PTHR39186:SF1">
    <property type="entry name" value="DUF2071 DOMAIN-CONTAINING PROTEIN"/>
    <property type="match status" value="1"/>
</dbReference>
<protein>
    <recommendedName>
        <fullName evidence="3">DUF2071 domain-containing protein</fullName>
    </recommendedName>
</protein>
<dbReference type="InterPro" id="IPR018644">
    <property type="entry name" value="DUF2071"/>
</dbReference>
<dbReference type="RefSeq" id="WP_053055408.1">
    <property type="nucleotide sequence ID" value="NZ_LBDA02000004.1"/>
</dbReference>